<feature type="transmembrane region" description="Helical" evidence="7">
    <location>
        <begin position="12"/>
        <end position="30"/>
    </location>
</feature>
<proteinExistence type="inferred from homology"/>
<dbReference type="GO" id="GO:0055085">
    <property type="term" value="P:transmembrane transport"/>
    <property type="evidence" value="ECO:0007669"/>
    <property type="project" value="InterPro"/>
</dbReference>
<sequence>MSRYIIRRFLSLIPTIFVIITLSFFLIRFAPGGPFSSEKNVPEQVIQNLMKKYHMDEPLFKQYLSYMGDILHGDLGPSFRYRDSTVNELIGQSLPNSMLLGTIALVLATVAGIAVGIISALKQNHWQDYTFMSIAVVGISVPLFVVGPILQLVFAMRLHVLPLSGWITGREGIKALIMPAITLSFPYFAYIARLSRASLLEILRSDYVRTARAKGLAERTVITRHVLKGGLLPVVSYLGPAFSGIITGSIVIEQVFAIPGVGRIFVQSALNRDYTLIMGEVIVYSLILVLMNFVVDIVYGFLDPRIAYN</sequence>
<dbReference type="SUPFAM" id="SSF161098">
    <property type="entry name" value="MetI-like"/>
    <property type="match status" value="1"/>
</dbReference>
<evidence type="ECO:0000256" key="5">
    <source>
        <dbReference type="ARBA" id="ARBA00022989"/>
    </source>
</evidence>
<protein>
    <submittedName>
        <fullName evidence="9">Oligopeptide transporter subunit membrane component of ABC superfamily</fullName>
    </submittedName>
</protein>
<dbReference type="InterPro" id="IPR000515">
    <property type="entry name" value="MetI-like"/>
</dbReference>
<feature type="transmembrane region" description="Helical" evidence="7">
    <location>
        <begin position="176"/>
        <end position="194"/>
    </location>
</feature>
<evidence type="ECO:0000313" key="9">
    <source>
        <dbReference type="EMBL" id="SLM18502.1"/>
    </source>
</evidence>
<dbReference type="Pfam" id="PF19300">
    <property type="entry name" value="BPD_transp_1_N"/>
    <property type="match status" value="1"/>
</dbReference>
<dbReference type="GO" id="GO:0005886">
    <property type="term" value="C:plasma membrane"/>
    <property type="evidence" value="ECO:0007669"/>
    <property type="project" value="UniProtKB-SubCell"/>
</dbReference>
<reference evidence="9" key="1">
    <citation type="submission" date="2017-02" db="EMBL/GenBank/DDBJ databases">
        <authorList>
            <person name="Regsiter A."/>
            <person name="William W."/>
        </authorList>
    </citation>
    <scope>NUCLEOTIDE SEQUENCE</scope>
    <source>
        <strain evidence="9">BdmA 4</strain>
    </source>
</reference>
<feature type="transmembrane region" description="Helical" evidence="7">
    <location>
        <begin position="281"/>
        <end position="302"/>
    </location>
</feature>
<comment type="similarity">
    <text evidence="7">Belongs to the binding-protein-dependent transport system permease family.</text>
</comment>
<dbReference type="PROSITE" id="PS50928">
    <property type="entry name" value="ABC_TM1"/>
    <property type="match status" value="1"/>
</dbReference>
<keyword evidence="3" id="KW-1003">Cell membrane</keyword>
<evidence type="ECO:0000256" key="1">
    <source>
        <dbReference type="ARBA" id="ARBA00004651"/>
    </source>
</evidence>
<dbReference type="AlphaFoldDB" id="A0A3P3XQD9"/>
<dbReference type="InterPro" id="IPR035906">
    <property type="entry name" value="MetI-like_sf"/>
</dbReference>
<evidence type="ECO:0000256" key="4">
    <source>
        <dbReference type="ARBA" id="ARBA00022692"/>
    </source>
</evidence>
<keyword evidence="6 7" id="KW-0472">Membrane</keyword>
<dbReference type="PANTHER" id="PTHR30465:SF74">
    <property type="entry name" value="OLIGOPEPTIDE TRANSPORT SYSTEM PERMEASE PROTEIN OPPB"/>
    <property type="match status" value="1"/>
</dbReference>
<dbReference type="CDD" id="cd06261">
    <property type="entry name" value="TM_PBP2"/>
    <property type="match status" value="1"/>
</dbReference>
<feature type="transmembrane region" description="Helical" evidence="7">
    <location>
        <begin position="98"/>
        <end position="121"/>
    </location>
</feature>
<dbReference type="Pfam" id="PF00528">
    <property type="entry name" value="BPD_transp_1"/>
    <property type="match status" value="1"/>
</dbReference>
<keyword evidence="5 7" id="KW-1133">Transmembrane helix</keyword>
<evidence type="ECO:0000256" key="6">
    <source>
        <dbReference type="ARBA" id="ARBA00023136"/>
    </source>
</evidence>
<keyword evidence="2 7" id="KW-0813">Transport</keyword>
<keyword evidence="4 7" id="KW-0812">Transmembrane</keyword>
<evidence type="ECO:0000256" key="7">
    <source>
        <dbReference type="RuleBase" id="RU363032"/>
    </source>
</evidence>
<accession>A0A3P3XQD9</accession>
<organism evidence="9">
    <name type="scientific">uncultured spirochete</name>
    <dbReference type="NCBI Taxonomy" id="156406"/>
    <lineage>
        <taxon>Bacteria</taxon>
        <taxon>Pseudomonadati</taxon>
        <taxon>Spirochaetota</taxon>
        <taxon>Spirochaetia</taxon>
        <taxon>Spirochaetales</taxon>
        <taxon>environmental samples</taxon>
    </lineage>
</organism>
<feature type="domain" description="ABC transmembrane type-1" evidence="8">
    <location>
        <begin position="94"/>
        <end position="299"/>
    </location>
</feature>
<evidence type="ECO:0000256" key="3">
    <source>
        <dbReference type="ARBA" id="ARBA00022475"/>
    </source>
</evidence>
<evidence type="ECO:0000259" key="8">
    <source>
        <dbReference type="PROSITE" id="PS50928"/>
    </source>
</evidence>
<dbReference type="EMBL" id="FWDO01000005">
    <property type="protein sequence ID" value="SLM18502.1"/>
    <property type="molecule type" value="Genomic_DNA"/>
</dbReference>
<dbReference type="Gene3D" id="1.10.3720.10">
    <property type="entry name" value="MetI-like"/>
    <property type="match status" value="1"/>
</dbReference>
<dbReference type="InterPro" id="IPR045621">
    <property type="entry name" value="BPD_transp_1_N"/>
</dbReference>
<gene>
    <name evidence="9" type="primary">oppB</name>
    <name evidence="9" type="ORF">SPIRO4BDMA_50017</name>
</gene>
<comment type="subcellular location">
    <subcellularLocation>
        <location evidence="1 7">Cell membrane</location>
        <topology evidence="1 7">Multi-pass membrane protein</topology>
    </subcellularLocation>
</comment>
<feature type="transmembrane region" description="Helical" evidence="7">
    <location>
        <begin position="133"/>
        <end position="156"/>
    </location>
</feature>
<name>A0A3P3XQD9_9SPIR</name>
<dbReference type="PANTHER" id="PTHR30465">
    <property type="entry name" value="INNER MEMBRANE ABC TRANSPORTER"/>
    <property type="match status" value="1"/>
</dbReference>
<evidence type="ECO:0000256" key="2">
    <source>
        <dbReference type="ARBA" id="ARBA00022448"/>
    </source>
</evidence>